<keyword evidence="2" id="KW-1185">Reference proteome</keyword>
<reference evidence="1 2" key="1">
    <citation type="submission" date="2011-02" db="EMBL/GenBank/DDBJ databases">
        <authorList>
            <person name="Nelson K.E."/>
            <person name="Sutton G."/>
            <person name="Torralba M."/>
            <person name="Durkin S."/>
            <person name="Harkins D."/>
            <person name="Montgomery R."/>
            <person name="Ziemer C."/>
            <person name="Klaassens E."/>
            <person name="Ocuiv P."/>
            <person name="Morrison M."/>
        </authorList>
    </citation>
    <scope>NUCLEOTIDE SEQUENCE [LARGE SCALE GENOMIC DNA]</scope>
    <source>
        <strain evidence="1 2">8</strain>
    </source>
</reference>
<accession>E9SE14</accession>
<dbReference type="EMBL" id="ADKM02000093">
    <property type="protein sequence ID" value="EGC02494.1"/>
    <property type="molecule type" value="Genomic_DNA"/>
</dbReference>
<proteinExistence type="predicted"/>
<comment type="caution">
    <text evidence="1">The sequence shown here is derived from an EMBL/GenBank/DDBJ whole genome shotgun (WGS) entry which is preliminary data.</text>
</comment>
<protein>
    <submittedName>
        <fullName evidence="1">Uncharacterized protein</fullName>
    </submittedName>
</protein>
<evidence type="ECO:0000313" key="1">
    <source>
        <dbReference type="EMBL" id="EGC02494.1"/>
    </source>
</evidence>
<dbReference type="STRING" id="246199.CUS_5433"/>
<dbReference type="AlphaFoldDB" id="E9SE14"/>
<dbReference type="Proteomes" id="UP000004259">
    <property type="component" value="Unassembled WGS sequence"/>
</dbReference>
<gene>
    <name evidence="1" type="ORF">CUS_5433</name>
</gene>
<name>E9SE14_RUMAL</name>
<sequence>MPSGSKTRRISKALHSISECGAFGVDRVFVHCLFYGIDV</sequence>
<evidence type="ECO:0000313" key="2">
    <source>
        <dbReference type="Proteomes" id="UP000004259"/>
    </source>
</evidence>
<organism evidence="1 2">
    <name type="scientific">Ruminococcus albus 8</name>
    <dbReference type="NCBI Taxonomy" id="246199"/>
    <lineage>
        <taxon>Bacteria</taxon>
        <taxon>Bacillati</taxon>
        <taxon>Bacillota</taxon>
        <taxon>Clostridia</taxon>
        <taxon>Eubacteriales</taxon>
        <taxon>Oscillospiraceae</taxon>
        <taxon>Ruminococcus</taxon>
    </lineage>
</organism>